<evidence type="ECO:0000313" key="2">
    <source>
        <dbReference type="Proteomes" id="UP001156702"/>
    </source>
</evidence>
<evidence type="ECO:0000313" key="1">
    <source>
        <dbReference type="EMBL" id="GLR51274.1"/>
    </source>
</evidence>
<reference evidence="2" key="1">
    <citation type="journal article" date="2019" name="Int. J. Syst. Evol. Microbiol.">
        <title>The Global Catalogue of Microorganisms (GCM) 10K type strain sequencing project: providing services to taxonomists for standard genome sequencing and annotation.</title>
        <authorList>
            <consortium name="The Broad Institute Genomics Platform"/>
            <consortium name="The Broad Institute Genome Sequencing Center for Infectious Disease"/>
            <person name="Wu L."/>
            <person name="Ma J."/>
        </authorList>
    </citation>
    <scope>NUCLEOTIDE SEQUENCE [LARGE SCALE GENOMIC DNA]</scope>
    <source>
        <strain evidence="2">NBRC 102122</strain>
    </source>
</reference>
<proteinExistence type="predicted"/>
<sequence>MVGAIRYRAGIDAVTGNPITGVPHLVQSLGRIWMTRLEEMVMLLDFGSNLRGLLAEDIEPGLALDIYNEMVASAARWEPEYEITSLQLVKVTQDGTLGIRHAGIYYPEGRLGNYDIAIPLTVPPTSLGRGGA</sequence>
<dbReference type="RefSeq" id="WP_244768381.1">
    <property type="nucleotide sequence ID" value="NZ_BSOP01000018.1"/>
</dbReference>
<keyword evidence="2" id="KW-1185">Reference proteome</keyword>
<gene>
    <name evidence="1" type="ORF">GCM10007923_24820</name>
</gene>
<dbReference type="EMBL" id="BSOP01000018">
    <property type="protein sequence ID" value="GLR51274.1"/>
    <property type="molecule type" value="Genomic_DNA"/>
</dbReference>
<dbReference type="SUPFAM" id="SSF160719">
    <property type="entry name" value="gpW/gp25-like"/>
    <property type="match status" value="1"/>
</dbReference>
<evidence type="ECO:0008006" key="3">
    <source>
        <dbReference type="Google" id="ProtNLM"/>
    </source>
</evidence>
<dbReference type="Proteomes" id="UP001156702">
    <property type="component" value="Unassembled WGS sequence"/>
</dbReference>
<comment type="caution">
    <text evidence="1">The sequence shown here is derived from an EMBL/GenBank/DDBJ whole genome shotgun (WGS) entry which is preliminary data.</text>
</comment>
<dbReference type="Gene3D" id="3.10.450.40">
    <property type="match status" value="1"/>
</dbReference>
<name>A0ABQ5ZHQ0_9HYPH</name>
<protein>
    <recommendedName>
        <fullName evidence="3">IraD/Gp25-like domain-containing protein</fullName>
    </recommendedName>
</protein>
<accession>A0ABQ5ZHQ0</accession>
<organism evidence="1 2">
    <name type="scientific">Shinella yambaruensis</name>
    <dbReference type="NCBI Taxonomy" id="415996"/>
    <lineage>
        <taxon>Bacteria</taxon>
        <taxon>Pseudomonadati</taxon>
        <taxon>Pseudomonadota</taxon>
        <taxon>Alphaproteobacteria</taxon>
        <taxon>Hyphomicrobiales</taxon>
        <taxon>Rhizobiaceae</taxon>
        <taxon>Shinella</taxon>
    </lineage>
</organism>